<evidence type="ECO:0000256" key="1">
    <source>
        <dbReference type="SAM" id="Phobius"/>
    </source>
</evidence>
<protein>
    <submittedName>
        <fullName evidence="2">Nucleoside_transporter</fullName>
    </submittedName>
</protein>
<keyword evidence="1" id="KW-0472">Membrane</keyword>
<keyword evidence="1" id="KW-1133">Transmembrane helix</keyword>
<sequence length="166" mass="18571">MSGSTMFPLFVLNVPCIRTAKKLQPYTDEWSLIYLTLCQLCDFCWRMLPLNKKFVRKIPVKLVIVLCFARVGFACMFPMLSLPKAKVTDGELSSMPVIQSDVFAIINLVFFALLGSFTATIGYVKYQDVLDNEAEKARGSFILGAYLQTGLFLGSISSVCLIPLFK</sequence>
<evidence type="ECO:0000313" key="3">
    <source>
        <dbReference type="Proteomes" id="UP001642409"/>
    </source>
</evidence>
<comment type="caution">
    <text evidence="2">The sequence shown here is derived from an EMBL/GenBank/DDBJ whole genome shotgun (WGS) entry which is preliminary data.</text>
</comment>
<gene>
    <name evidence="2" type="ORF">HINF_LOCUS12509</name>
</gene>
<dbReference type="EMBL" id="CAXDID020000028">
    <property type="protein sequence ID" value="CAL5992285.1"/>
    <property type="molecule type" value="Genomic_DNA"/>
</dbReference>
<keyword evidence="3" id="KW-1185">Reference proteome</keyword>
<feature type="transmembrane region" description="Helical" evidence="1">
    <location>
        <begin position="102"/>
        <end position="124"/>
    </location>
</feature>
<reference evidence="2 3" key="1">
    <citation type="submission" date="2024-07" db="EMBL/GenBank/DDBJ databases">
        <authorList>
            <person name="Akdeniz Z."/>
        </authorList>
    </citation>
    <scope>NUCLEOTIDE SEQUENCE [LARGE SCALE GENOMIC DNA]</scope>
</reference>
<feature type="transmembrane region" description="Helical" evidence="1">
    <location>
        <begin position="60"/>
        <end position="82"/>
    </location>
</feature>
<evidence type="ECO:0000313" key="2">
    <source>
        <dbReference type="EMBL" id="CAL5992285.1"/>
    </source>
</evidence>
<accession>A0ABP1HLW3</accession>
<proteinExistence type="predicted"/>
<name>A0ABP1HLW3_9EUKA</name>
<feature type="transmembrane region" description="Helical" evidence="1">
    <location>
        <begin position="145"/>
        <end position="165"/>
    </location>
</feature>
<keyword evidence="1" id="KW-0812">Transmembrane</keyword>
<organism evidence="2 3">
    <name type="scientific">Hexamita inflata</name>
    <dbReference type="NCBI Taxonomy" id="28002"/>
    <lineage>
        <taxon>Eukaryota</taxon>
        <taxon>Metamonada</taxon>
        <taxon>Diplomonadida</taxon>
        <taxon>Hexamitidae</taxon>
        <taxon>Hexamitinae</taxon>
        <taxon>Hexamita</taxon>
    </lineage>
</organism>
<dbReference type="Proteomes" id="UP001642409">
    <property type="component" value="Unassembled WGS sequence"/>
</dbReference>